<evidence type="ECO:0008006" key="3">
    <source>
        <dbReference type="Google" id="ProtNLM"/>
    </source>
</evidence>
<gene>
    <name evidence="1" type="ORF">BDZ94DRAFT_1333352</name>
</gene>
<dbReference type="InterPro" id="IPR012337">
    <property type="entry name" value="RNaseH-like_sf"/>
</dbReference>
<accession>A0A9P5XZA2</accession>
<dbReference type="SUPFAM" id="SSF53098">
    <property type="entry name" value="Ribonuclease H-like"/>
    <property type="match status" value="1"/>
</dbReference>
<evidence type="ECO:0000313" key="1">
    <source>
        <dbReference type="EMBL" id="KAF9458405.1"/>
    </source>
</evidence>
<dbReference type="EMBL" id="MU150341">
    <property type="protein sequence ID" value="KAF9458405.1"/>
    <property type="molecule type" value="Genomic_DNA"/>
</dbReference>
<reference evidence="1" key="1">
    <citation type="submission" date="2020-11" db="EMBL/GenBank/DDBJ databases">
        <authorList>
            <consortium name="DOE Joint Genome Institute"/>
            <person name="Ahrendt S."/>
            <person name="Riley R."/>
            <person name="Andreopoulos W."/>
            <person name="Labutti K."/>
            <person name="Pangilinan J."/>
            <person name="Ruiz-Duenas F.J."/>
            <person name="Barrasa J.M."/>
            <person name="Sanchez-Garcia M."/>
            <person name="Camarero S."/>
            <person name="Miyauchi S."/>
            <person name="Serrano A."/>
            <person name="Linde D."/>
            <person name="Babiker R."/>
            <person name="Drula E."/>
            <person name="Ayuso-Fernandez I."/>
            <person name="Pacheco R."/>
            <person name="Padilla G."/>
            <person name="Ferreira P."/>
            <person name="Barriuso J."/>
            <person name="Kellner H."/>
            <person name="Castanera R."/>
            <person name="Alfaro M."/>
            <person name="Ramirez L."/>
            <person name="Pisabarro A.G."/>
            <person name="Kuo A."/>
            <person name="Tritt A."/>
            <person name="Lipzen A."/>
            <person name="He G."/>
            <person name="Yan M."/>
            <person name="Ng V."/>
            <person name="Cullen D."/>
            <person name="Martin F."/>
            <person name="Rosso M.-N."/>
            <person name="Henrissat B."/>
            <person name="Hibbett D."/>
            <person name="Martinez A.T."/>
            <person name="Grigoriev I.V."/>
        </authorList>
    </citation>
    <scope>NUCLEOTIDE SEQUENCE</scope>
    <source>
        <strain evidence="1">CBS 247.69</strain>
    </source>
</reference>
<sequence length="215" mass="23645">MADIKSYFHGQAPFQGGIKDGREWWKSLLVSATNHPLKALAIKIFSIIPHAAEVERFFSNLGGVQSVKRSQLTIPHLETLGVLRNHYTRKIHEAALKMEAGINLQRAEMLLDSFTLPAPLNTGFNDASLDGPESITDEEIAAEFDKLDEQLFATEDGDRLAPDVLLNQVFDLTDLDSIRNGSRVAITIEEEMSLNGDGGSMGNWAPESLLQSLGI</sequence>
<keyword evidence="2" id="KW-1185">Reference proteome</keyword>
<name>A0A9P5XZA2_9AGAR</name>
<dbReference type="OrthoDB" id="3040430at2759"/>
<protein>
    <recommendedName>
        <fullName evidence="3">HAT C-terminal dimerisation domain-containing protein</fullName>
    </recommendedName>
</protein>
<dbReference type="AlphaFoldDB" id="A0A9P5XZA2"/>
<organism evidence="1 2">
    <name type="scientific">Collybia nuda</name>
    <dbReference type="NCBI Taxonomy" id="64659"/>
    <lineage>
        <taxon>Eukaryota</taxon>
        <taxon>Fungi</taxon>
        <taxon>Dikarya</taxon>
        <taxon>Basidiomycota</taxon>
        <taxon>Agaricomycotina</taxon>
        <taxon>Agaricomycetes</taxon>
        <taxon>Agaricomycetidae</taxon>
        <taxon>Agaricales</taxon>
        <taxon>Tricholomatineae</taxon>
        <taxon>Clitocybaceae</taxon>
        <taxon>Collybia</taxon>
    </lineage>
</organism>
<dbReference type="Proteomes" id="UP000807353">
    <property type="component" value="Unassembled WGS sequence"/>
</dbReference>
<proteinExistence type="predicted"/>
<comment type="caution">
    <text evidence="1">The sequence shown here is derived from an EMBL/GenBank/DDBJ whole genome shotgun (WGS) entry which is preliminary data.</text>
</comment>
<evidence type="ECO:0000313" key="2">
    <source>
        <dbReference type="Proteomes" id="UP000807353"/>
    </source>
</evidence>